<name>A0A5N6DY32_ASPPA</name>
<evidence type="ECO:0000313" key="2">
    <source>
        <dbReference type="Proteomes" id="UP000326532"/>
    </source>
</evidence>
<accession>A0A5N6DY32</accession>
<reference evidence="1 2" key="1">
    <citation type="submission" date="2019-04" db="EMBL/GenBank/DDBJ databases">
        <title>Fungal friends and foes A comparative genomics study of 23 Aspergillus species from section Flavi.</title>
        <authorList>
            <consortium name="DOE Joint Genome Institute"/>
            <person name="Kjaerbolling I."/>
            <person name="Vesth T.C."/>
            <person name="Frisvad J.C."/>
            <person name="Nybo J.L."/>
            <person name="Theobald S."/>
            <person name="Kildgaard S."/>
            <person name="Petersen T.I."/>
            <person name="Kuo A."/>
            <person name="Sato A."/>
            <person name="Lyhne E.K."/>
            <person name="Kogle M.E."/>
            <person name="Wiebenga A."/>
            <person name="Kun R.S."/>
            <person name="Lubbers R.J."/>
            <person name="Makela M.R."/>
            <person name="Barry K."/>
            <person name="Chovatia M."/>
            <person name="Clum A."/>
            <person name="Daum C."/>
            <person name="Haridas S."/>
            <person name="He G."/>
            <person name="LaButti K."/>
            <person name="Lipzen A."/>
            <person name="Mondo S."/>
            <person name="Pangilinan J."/>
            <person name="Riley R."/>
            <person name="Salamov A."/>
            <person name="Simmons B.A."/>
            <person name="Magnuson J.K."/>
            <person name="Henrissat B."/>
            <person name="Mortensen U.H."/>
            <person name="Larsen T.O."/>
            <person name="De vries R.P."/>
            <person name="Grigoriev I.V."/>
            <person name="Machida M."/>
            <person name="Baker S.E."/>
            <person name="Andersen M.R."/>
        </authorList>
    </citation>
    <scope>NUCLEOTIDE SEQUENCE [LARGE SCALE GENOMIC DNA]</scope>
    <source>
        <strain evidence="1 2">CBS 117618</strain>
    </source>
</reference>
<proteinExistence type="predicted"/>
<dbReference type="AlphaFoldDB" id="A0A5N6DY32"/>
<sequence length="60" mass="6741">MSPSIRASSTVLTAHNYSIAHQITMLTAIFVILTWNQNPVLILAGRIRQGHEDHYLLIGR</sequence>
<organism evidence="1 2">
    <name type="scientific">Aspergillus parasiticus</name>
    <dbReference type="NCBI Taxonomy" id="5067"/>
    <lineage>
        <taxon>Eukaryota</taxon>
        <taxon>Fungi</taxon>
        <taxon>Dikarya</taxon>
        <taxon>Ascomycota</taxon>
        <taxon>Pezizomycotina</taxon>
        <taxon>Eurotiomycetes</taxon>
        <taxon>Eurotiomycetidae</taxon>
        <taxon>Eurotiales</taxon>
        <taxon>Aspergillaceae</taxon>
        <taxon>Aspergillus</taxon>
        <taxon>Aspergillus subgen. Circumdati</taxon>
    </lineage>
</organism>
<protein>
    <submittedName>
        <fullName evidence="1">Uncharacterized protein</fullName>
    </submittedName>
</protein>
<dbReference type="VEuPathDB" id="FungiDB:BDV34DRAFT_188026"/>
<dbReference type="Proteomes" id="UP000326532">
    <property type="component" value="Unassembled WGS sequence"/>
</dbReference>
<dbReference type="EMBL" id="ML734945">
    <property type="protein sequence ID" value="KAB8209684.1"/>
    <property type="molecule type" value="Genomic_DNA"/>
</dbReference>
<gene>
    <name evidence="1" type="ORF">BDV34DRAFT_188026</name>
</gene>
<keyword evidence="2" id="KW-1185">Reference proteome</keyword>
<evidence type="ECO:0000313" key="1">
    <source>
        <dbReference type="EMBL" id="KAB8209684.1"/>
    </source>
</evidence>